<evidence type="ECO:0000313" key="4">
    <source>
        <dbReference type="Proteomes" id="UP001432027"/>
    </source>
</evidence>
<dbReference type="InterPro" id="IPR002602">
    <property type="entry name" value="DB"/>
</dbReference>
<evidence type="ECO:0000256" key="1">
    <source>
        <dbReference type="SAM" id="Phobius"/>
    </source>
</evidence>
<dbReference type="AlphaFoldDB" id="A0AAV5SPX1"/>
<sequence length="205" mass="22645">LLPSLHFLHSSLLFSMLLLTFFLLLITTIDSLDESKIRDLCPNEKNLCARKAAKGDCFGSSLKASVLQKQCRCSCDAVHHDRIQTCCKTVGEKEMLFCLPLCSYNTSAEALGSTTGIKCVSQLTTWAYCASDNYDTTGCCKARGVPPECQSFCQGRVPTCDMQSIFLYQGCLSHMVAIMGCQKESLGAKPRYDPDWTSSCEWEGK</sequence>
<dbReference type="Pfam" id="PF01682">
    <property type="entry name" value="DB"/>
    <property type="match status" value="1"/>
</dbReference>
<comment type="caution">
    <text evidence="3">The sequence shown here is derived from an EMBL/GenBank/DDBJ whole genome shotgun (WGS) entry which is preliminary data.</text>
</comment>
<dbReference type="EMBL" id="BTSX01000002">
    <property type="protein sequence ID" value="GMS84832.1"/>
    <property type="molecule type" value="Genomic_DNA"/>
</dbReference>
<feature type="transmembrane region" description="Helical" evidence="1">
    <location>
        <begin position="6"/>
        <end position="29"/>
    </location>
</feature>
<name>A0AAV5SPX1_9BILA</name>
<accession>A0AAV5SPX1</accession>
<evidence type="ECO:0000259" key="2">
    <source>
        <dbReference type="Pfam" id="PF01682"/>
    </source>
</evidence>
<keyword evidence="4" id="KW-1185">Reference proteome</keyword>
<dbReference type="Proteomes" id="UP001432027">
    <property type="component" value="Unassembled WGS sequence"/>
</dbReference>
<keyword evidence="1" id="KW-0472">Membrane</keyword>
<protein>
    <recommendedName>
        <fullName evidence="2">Domain of unknown function DB domain-containing protein</fullName>
    </recommendedName>
</protein>
<feature type="domain" description="Domain of unknown function DB" evidence="2">
    <location>
        <begin position="86"/>
        <end position="181"/>
    </location>
</feature>
<evidence type="ECO:0000313" key="3">
    <source>
        <dbReference type="EMBL" id="GMS84832.1"/>
    </source>
</evidence>
<organism evidence="3 4">
    <name type="scientific">Pristionchus entomophagus</name>
    <dbReference type="NCBI Taxonomy" id="358040"/>
    <lineage>
        <taxon>Eukaryota</taxon>
        <taxon>Metazoa</taxon>
        <taxon>Ecdysozoa</taxon>
        <taxon>Nematoda</taxon>
        <taxon>Chromadorea</taxon>
        <taxon>Rhabditida</taxon>
        <taxon>Rhabditina</taxon>
        <taxon>Diplogasteromorpha</taxon>
        <taxon>Diplogasteroidea</taxon>
        <taxon>Neodiplogasteridae</taxon>
        <taxon>Pristionchus</taxon>
    </lineage>
</organism>
<keyword evidence="1" id="KW-0812">Transmembrane</keyword>
<proteinExistence type="predicted"/>
<feature type="non-terminal residue" evidence="3">
    <location>
        <position position="1"/>
    </location>
</feature>
<reference evidence="3" key="1">
    <citation type="submission" date="2023-10" db="EMBL/GenBank/DDBJ databases">
        <title>Genome assembly of Pristionchus species.</title>
        <authorList>
            <person name="Yoshida K."/>
            <person name="Sommer R.J."/>
        </authorList>
    </citation>
    <scope>NUCLEOTIDE SEQUENCE</scope>
    <source>
        <strain evidence="3">RS0144</strain>
    </source>
</reference>
<gene>
    <name evidence="3" type="ORF">PENTCL1PPCAC_7007</name>
</gene>
<keyword evidence="1" id="KW-1133">Transmembrane helix</keyword>